<dbReference type="InterPro" id="IPR029058">
    <property type="entry name" value="AB_hydrolase_fold"/>
</dbReference>
<dbReference type="Proteomes" id="UP000325433">
    <property type="component" value="Unassembled WGS sequence"/>
</dbReference>
<keyword evidence="3" id="KW-1185">Reference proteome</keyword>
<dbReference type="AlphaFoldDB" id="A0A5N6W5G0"/>
<name>A0A5N6W5G0_9EURO</name>
<gene>
    <name evidence="2" type="ORF">BDV41DRAFT_574567</name>
</gene>
<dbReference type="Pfam" id="PF12697">
    <property type="entry name" value="Abhydrolase_6"/>
    <property type="match status" value="1"/>
</dbReference>
<feature type="domain" description="AB hydrolase-1" evidence="1">
    <location>
        <begin position="13"/>
        <end position="252"/>
    </location>
</feature>
<accession>A0A5N6W5G0</accession>
<evidence type="ECO:0000313" key="3">
    <source>
        <dbReference type="Proteomes" id="UP000325433"/>
    </source>
</evidence>
<evidence type="ECO:0000259" key="1">
    <source>
        <dbReference type="Pfam" id="PF12697"/>
    </source>
</evidence>
<reference evidence="3" key="1">
    <citation type="submission" date="2019-04" db="EMBL/GenBank/DDBJ databases">
        <title>Friends and foes A comparative genomics studyof 23 Aspergillus species from section Flavi.</title>
        <authorList>
            <consortium name="DOE Joint Genome Institute"/>
            <person name="Kjaerbolling I."/>
            <person name="Vesth T."/>
            <person name="Frisvad J.C."/>
            <person name="Nybo J.L."/>
            <person name="Theobald S."/>
            <person name="Kildgaard S."/>
            <person name="Isbrandt T."/>
            <person name="Kuo A."/>
            <person name="Sato A."/>
            <person name="Lyhne E.K."/>
            <person name="Kogle M.E."/>
            <person name="Wiebenga A."/>
            <person name="Kun R.S."/>
            <person name="Lubbers R.J."/>
            <person name="Makela M.R."/>
            <person name="Barry K."/>
            <person name="Chovatia M."/>
            <person name="Clum A."/>
            <person name="Daum C."/>
            <person name="Haridas S."/>
            <person name="He G."/>
            <person name="LaButti K."/>
            <person name="Lipzen A."/>
            <person name="Mondo S."/>
            <person name="Riley R."/>
            <person name="Salamov A."/>
            <person name="Simmons B.A."/>
            <person name="Magnuson J.K."/>
            <person name="Henrissat B."/>
            <person name="Mortensen U.H."/>
            <person name="Larsen T.O."/>
            <person name="Devries R.P."/>
            <person name="Grigoriev I.V."/>
            <person name="Machida M."/>
            <person name="Baker S.E."/>
            <person name="Andersen M.R."/>
        </authorList>
    </citation>
    <scope>NUCLEOTIDE SEQUENCE [LARGE SCALE GENOMIC DNA]</scope>
    <source>
        <strain evidence="3">CBS 130015</strain>
    </source>
</reference>
<dbReference type="EMBL" id="ML738310">
    <property type="protein sequence ID" value="KAE8315862.1"/>
    <property type="molecule type" value="Genomic_DNA"/>
</dbReference>
<dbReference type="PANTHER" id="PTHR37017">
    <property type="entry name" value="AB HYDROLASE-1 DOMAIN-CONTAINING PROTEIN-RELATED"/>
    <property type="match status" value="1"/>
</dbReference>
<proteinExistence type="predicted"/>
<keyword evidence="2" id="KW-0378">Hydrolase</keyword>
<dbReference type="SUPFAM" id="SSF53474">
    <property type="entry name" value="alpha/beta-Hydrolases"/>
    <property type="match status" value="1"/>
</dbReference>
<dbReference type="InterPro" id="IPR000073">
    <property type="entry name" value="AB_hydrolase_1"/>
</dbReference>
<dbReference type="PANTHER" id="PTHR37017:SF8">
    <property type="entry name" value="AB HYDROLASE-1 DOMAIN-CONTAINING PROTEIN"/>
    <property type="match status" value="1"/>
</dbReference>
<dbReference type="InterPro" id="IPR052897">
    <property type="entry name" value="Sec-Metab_Biosynth_Hydrolase"/>
</dbReference>
<dbReference type="GO" id="GO:0016787">
    <property type="term" value="F:hydrolase activity"/>
    <property type="evidence" value="ECO:0007669"/>
    <property type="project" value="UniProtKB-KW"/>
</dbReference>
<evidence type="ECO:0000313" key="2">
    <source>
        <dbReference type="EMBL" id="KAE8315862.1"/>
    </source>
</evidence>
<organism evidence="2 3">
    <name type="scientific">Aspergillus transmontanensis</name>
    <dbReference type="NCBI Taxonomy" id="1034304"/>
    <lineage>
        <taxon>Eukaryota</taxon>
        <taxon>Fungi</taxon>
        <taxon>Dikarya</taxon>
        <taxon>Ascomycota</taxon>
        <taxon>Pezizomycotina</taxon>
        <taxon>Eurotiomycetes</taxon>
        <taxon>Eurotiomycetidae</taxon>
        <taxon>Eurotiales</taxon>
        <taxon>Aspergillaceae</taxon>
        <taxon>Aspergillus</taxon>
        <taxon>Aspergillus subgen. Circumdati</taxon>
    </lineage>
</organism>
<dbReference type="Gene3D" id="3.40.50.1820">
    <property type="entry name" value="alpha/beta hydrolase"/>
    <property type="match status" value="1"/>
</dbReference>
<sequence length="264" mass="28200">MPSTISSANLPVVVIVPGAFGTPQGFEKLVPYLTQAGYATHPGSYPSCNPSDPAQASAPQDIAFLRDNVLLPLLNEQGKDIVIIAHSYGGVVAGGAAKGLAKGTRRAQGQSTGVIGLIYVAGNITLDGESLFTAVGGAYPPFIKVDKPSQGLAVIEPAMEVLYNDCDRALEPELEKLMQPHALRAFETPATVPAWAESAFDGRRAYVRTLDDCCNPSSLQDLWLEKSQVEWEVVDLKTGHMPFVSQPEALAEQITKFIDGFMAK</sequence>
<protein>
    <submittedName>
        <fullName evidence="2">Alpha/Beta hydrolase protein</fullName>
    </submittedName>
</protein>